<dbReference type="InterPro" id="IPR013217">
    <property type="entry name" value="Methyltransf_12"/>
</dbReference>
<evidence type="ECO:0000256" key="1">
    <source>
        <dbReference type="ARBA" id="ARBA00022723"/>
    </source>
</evidence>
<evidence type="ECO:0000256" key="2">
    <source>
        <dbReference type="ARBA" id="ARBA00022771"/>
    </source>
</evidence>
<dbReference type="Gene3D" id="3.40.50.150">
    <property type="entry name" value="Vaccinia Virus protein VP39"/>
    <property type="match status" value="1"/>
</dbReference>
<feature type="domain" description="MYND-type" evidence="4">
    <location>
        <begin position="25"/>
        <end position="63"/>
    </location>
</feature>
<dbReference type="Proteomes" id="UP000069902">
    <property type="component" value="Chromosome cPNK"/>
</dbReference>
<reference evidence="6" key="1">
    <citation type="submission" date="2015-09" db="EMBL/GenBank/DDBJ databases">
        <authorList>
            <person name="Bertelli C."/>
        </authorList>
    </citation>
    <scope>NUCLEOTIDE SEQUENCE [LARGE SCALE GENOMIC DNA]</scope>
    <source>
        <strain evidence="6">KNic</strain>
    </source>
</reference>
<keyword evidence="2" id="KW-0863">Zinc-finger</keyword>
<dbReference type="SUPFAM" id="SSF53335">
    <property type="entry name" value="S-adenosyl-L-methionine-dependent methyltransferases"/>
    <property type="match status" value="1"/>
</dbReference>
<dbReference type="RefSeq" id="WP_059060990.1">
    <property type="nucleotide sequence ID" value="NZ_LN879502.1"/>
</dbReference>
<keyword evidence="6" id="KW-1185">Reference proteome</keyword>
<dbReference type="GO" id="GO:0008270">
    <property type="term" value="F:zinc ion binding"/>
    <property type="evidence" value="ECO:0007669"/>
    <property type="project" value="UniProtKB-KW"/>
</dbReference>
<organism evidence="5 6">
    <name type="scientific">Candidatus Protochlamydia naegleriophila</name>
    <dbReference type="NCBI Taxonomy" id="389348"/>
    <lineage>
        <taxon>Bacteria</taxon>
        <taxon>Pseudomonadati</taxon>
        <taxon>Chlamydiota</taxon>
        <taxon>Chlamydiia</taxon>
        <taxon>Parachlamydiales</taxon>
        <taxon>Parachlamydiaceae</taxon>
        <taxon>Candidatus Protochlamydia</taxon>
    </lineage>
</organism>
<dbReference type="Pfam" id="PF08242">
    <property type="entry name" value="Methyltransf_12"/>
    <property type="match status" value="1"/>
</dbReference>
<dbReference type="SUPFAM" id="SSF144232">
    <property type="entry name" value="HIT/MYND zinc finger-like"/>
    <property type="match status" value="1"/>
</dbReference>
<dbReference type="InterPro" id="IPR029063">
    <property type="entry name" value="SAM-dependent_MTases_sf"/>
</dbReference>
<keyword evidence="5" id="KW-0489">Methyltransferase</keyword>
<gene>
    <name evidence="5" type="ORF">PNK_1254</name>
</gene>
<dbReference type="KEGG" id="pnl:PNK_1254"/>
<dbReference type="AlphaFoldDB" id="A0A0U5JCL6"/>
<dbReference type="InterPro" id="IPR002893">
    <property type="entry name" value="Znf_MYND"/>
</dbReference>
<keyword evidence="5" id="KW-0808">Transferase</keyword>
<evidence type="ECO:0000313" key="6">
    <source>
        <dbReference type="Proteomes" id="UP000069902"/>
    </source>
</evidence>
<dbReference type="GO" id="GO:0008168">
    <property type="term" value="F:methyltransferase activity"/>
    <property type="evidence" value="ECO:0007669"/>
    <property type="project" value="UniProtKB-KW"/>
</dbReference>
<evidence type="ECO:0000313" key="5">
    <source>
        <dbReference type="EMBL" id="CUI16871.1"/>
    </source>
</evidence>
<dbReference type="PROSITE" id="PS01360">
    <property type="entry name" value="ZF_MYND_1"/>
    <property type="match status" value="1"/>
</dbReference>
<sequence>MSFCSLGIINPLQSMQVYCQNEPACSCCSKTDIKLQVCSKCQFAKYCNTDCQKKHWPVHKKVCQAWMPIGILVKKSLSKSNSIFPLIISQASSRLTKVTPLLTELFNQKVQGEKWALDLGCGYGASTMHLLQLGWKVIALEKNPKAIAEIQNSNQAYLKTNQLIVINRNIQDYDYSKKVSLVVITDVISYIDPKLIRGIWEKIYGVLEDDGHLIGSIFSKGGVAQEALESQGAWLLNSQEEVESILDSEQAYKKLVCRRRPKRDKSCVVEFHLQKQVSSPYKEK</sequence>
<protein>
    <submittedName>
        <fullName evidence="5">Methyltransferase domain-containing protein</fullName>
    </submittedName>
</protein>
<dbReference type="Gene3D" id="6.10.140.2220">
    <property type="match status" value="1"/>
</dbReference>
<keyword evidence="1" id="KW-0479">Metal-binding</keyword>
<evidence type="ECO:0000259" key="4">
    <source>
        <dbReference type="PROSITE" id="PS50865"/>
    </source>
</evidence>
<dbReference type="EMBL" id="LN879502">
    <property type="protein sequence ID" value="CUI16871.1"/>
    <property type="molecule type" value="Genomic_DNA"/>
</dbReference>
<dbReference type="CDD" id="cd02440">
    <property type="entry name" value="AdoMet_MTases"/>
    <property type="match status" value="1"/>
</dbReference>
<keyword evidence="3" id="KW-0862">Zinc</keyword>
<dbReference type="PROSITE" id="PS50865">
    <property type="entry name" value="ZF_MYND_2"/>
    <property type="match status" value="1"/>
</dbReference>
<dbReference type="STRING" id="389348.PNK_1254"/>
<dbReference type="PATRIC" id="fig|389348.3.peg.1396"/>
<dbReference type="InParanoid" id="A0A0U5JCL6"/>
<name>A0A0U5JCL6_9BACT</name>
<evidence type="ECO:0000256" key="3">
    <source>
        <dbReference type="ARBA" id="ARBA00022833"/>
    </source>
</evidence>
<dbReference type="GO" id="GO:0032259">
    <property type="term" value="P:methylation"/>
    <property type="evidence" value="ECO:0007669"/>
    <property type="project" value="UniProtKB-KW"/>
</dbReference>
<dbReference type="Pfam" id="PF01753">
    <property type="entry name" value="zf-MYND"/>
    <property type="match status" value="1"/>
</dbReference>
<accession>A0A0U5JCL6</accession>
<proteinExistence type="predicted"/>